<accession>A0A0D9XQP6</accession>
<reference evidence="3" key="3">
    <citation type="submission" date="2015-04" db="UniProtKB">
        <authorList>
            <consortium name="EnsemblPlants"/>
        </authorList>
    </citation>
    <scope>IDENTIFICATION</scope>
</reference>
<proteinExistence type="predicted"/>
<dbReference type="InterPro" id="IPR007493">
    <property type="entry name" value="DUF538"/>
</dbReference>
<feature type="signal peptide" evidence="2">
    <location>
        <begin position="1"/>
        <end position="21"/>
    </location>
</feature>
<dbReference type="PANTHER" id="PTHR31676">
    <property type="entry name" value="T31J12.3 PROTEIN-RELATED"/>
    <property type="match status" value="1"/>
</dbReference>
<evidence type="ECO:0000313" key="3">
    <source>
        <dbReference type="EnsemblPlants" id="LPERR11G07030.1"/>
    </source>
</evidence>
<dbReference type="Gramene" id="LPERR11G07030.1">
    <property type="protein sequence ID" value="LPERR11G07030.1"/>
    <property type="gene ID" value="LPERR11G07030"/>
</dbReference>
<dbReference type="AlphaFoldDB" id="A0A0D9XQP6"/>
<feature type="compositionally biased region" description="Pro residues" evidence="1">
    <location>
        <begin position="32"/>
        <end position="56"/>
    </location>
</feature>
<dbReference type="EnsemblPlants" id="LPERR11G07030.1">
    <property type="protein sequence ID" value="LPERR11G07030.1"/>
    <property type="gene ID" value="LPERR11G07030"/>
</dbReference>
<dbReference type="Proteomes" id="UP000032180">
    <property type="component" value="Chromosome 11"/>
</dbReference>
<dbReference type="Pfam" id="PF04398">
    <property type="entry name" value="DUF538"/>
    <property type="match status" value="1"/>
</dbReference>
<reference evidence="4" key="2">
    <citation type="submission" date="2013-12" db="EMBL/GenBank/DDBJ databases">
        <authorList>
            <person name="Yu Y."/>
            <person name="Lee S."/>
            <person name="de Baynast K."/>
            <person name="Wissotski M."/>
            <person name="Liu L."/>
            <person name="Talag J."/>
            <person name="Goicoechea J."/>
            <person name="Angelova A."/>
            <person name="Jetty R."/>
            <person name="Kudrna D."/>
            <person name="Golser W."/>
            <person name="Rivera L."/>
            <person name="Zhang J."/>
            <person name="Wing R."/>
        </authorList>
    </citation>
    <scope>NUCLEOTIDE SEQUENCE</scope>
</reference>
<dbReference type="PANTHER" id="PTHR31676:SF179">
    <property type="entry name" value="EXPRESSED PROTEIN"/>
    <property type="match status" value="1"/>
</dbReference>
<evidence type="ECO:0000256" key="2">
    <source>
        <dbReference type="SAM" id="SignalP"/>
    </source>
</evidence>
<evidence type="ECO:0000256" key="1">
    <source>
        <dbReference type="SAM" id="MobiDB-lite"/>
    </source>
</evidence>
<keyword evidence="2" id="KW-0732">Signal</keyword>
<name>A0A0D9XQP6_9ORYZ</name>
<dbReference type="Gene3D" id="2.30.240.10">
    <property type="entry name" value="At5g01610-like"/>
    <property type="match status" value="1"/>
</dbReference>
<dbReference type="eggNOG" id="ENOG502S26J">
    <property type="taxonomic scope" value="Eukaryota"/>
</dbReference>
<feature type="region of interest" description="Disordered" evidence="1">
    <location>
        <begin position="24"/>
        <end position="56"/>
    </location>
</feature>
<dbReference type="STRING" id="77586.A0A0D9XQP6"/>
<organism evidence="3 4">
    <name type="scientific">Leersia perrieri</name>
    <dbReference type="NCBI Taxonomy" id="77586"/>
    <lineage>
        <taxon>Eukaryota</taxon>
        <taxon>Viridiplantae</taxon>
        <taxon>Streptophyta</taxon>
        <taxon>Embryophyta</taxon>
        <taxon>Tracheophyta</taxon>
        <taxon>Spermatophyta</taxon>
        <taxon>Magnoliopsida</taxon>
        <taxon>Liliopsida</taxon>
        <taxon>Poales</taxon>
        <taxon>Poaceae</taxon>
        <taxon>BOP clade</taxon>
        <taxon>Oryzoideae</taxon>
        <taxon>Oryzeae</taxon>
        <taxon>Oryzinae</taxon>
        <taxon>Leersia</taxon>
    </lineage>
</organism>
<evidence type="ECO:0000313" key="4">
    <source>
        <dbReference type="Proteomes" id="UP000032180"/>
    </source>
</evidence>
<protein>
    <recommendedName>
        <fullName evidence="5">DUF642 domain-containing protein</fullName>
    </recommendedName>
</protein>
<dbReference type="HOGENOM" id="CLU_089542_5_1_1"/>
<keyword evidence="4" id="KW-1185">Reference proteome</keyword>
<dbReference type="InterPro" id="IPR036758">
    <property type="entry name" value="At5g01610-like"/>
</dbReference>
<feature type="chain" id="PRO_5002350184" description="DUF642 domain-containing protein" evidence="2">
    <location>
        <begin position="22"/>
        <end position="171"/>
    </location>
</feature>
<reference evidence="3 4" key="1">
    <citation type="submission" date="2012-08" db="EMBL/GenBank/DDBJ databases">
        <title>Oryza genome evolution.</title>
        <authorList>
            <person name="Wing R.A."/>
        </authorList>
    </citation>
    <scope>NUCLEOTIDE SEQUENCE</scope>
</reference>
<sequence length="171" mass="18113">MAAKLLLVLAMAASTLLLAAADGDNSTAPALSPSPDPTPTPPPPPPPSPPPPPPPTPTAYEMLQKYGFPVGILPEGVQGYKLSDDGSSFEAYLAGDCKFRAAKKYVLHYSSRIAGRIADGSIKSLEGVRVKELFWLRISELDVDGDHLKIHVGPFTKSIGVDQLAESPHCN</sequence>
<evidence type="ECO:0008006" key="5">
    <source>
        <dbReference type="Google" id="ProtNLM"/>
    </source>
</evidence>
<dbReference type="SUPFAM" id="SSF141562">
    <property type="entry name" value="At5g01610-like"/>
    <property type="match status" value="1"/>
</dbReference>